<dbReference type="GO" id="GO:0016020">
    <property type="term" value="C:membrane"/>
    <property type="evidence" value="ECO:0007669"/>
    <property type="project" value="UniProtKB-SubCell"/>
</dbReference>
<evidence type="ECO:0000256" key="5">
    <source>
        <dbReference type="ARBA" id="ARBA00022989"/>
    </source>
</evidence>
<keyword evidence="5 7" id="KW-1133">Transmembrane helix</keyword>
<keyword evidence="3" id="KW-0813">Transport</keyword>
<dbReference type="RefSeq" id="WP_174405187.1">
    <property type="nucleotide sequence ID" value="NZ_BLVO01000013.1"/>
</dbReference>
<evidence type="ECO:0000256" key="7">
    <source>
        <dbReference type="SAM" id="Phobius"/>
    </source>
</evidence>
<feature type="domain" description="Cation efflux protein cytoplasmic" evidence="9">
    <location>
        <begin position="217"/>
        <end position="293"/>
    </location>
</feature>
<dbReference type="FunFam" id="1.20.1510.10:FF:000006">
    <property type="entry name" value="Divalent cation efflux transporter"/>
    <property type="match status" value="1"/>
</dbReference>
<dbReference type="AlphaFoldDB" id="A0A7J0BIP2"/>
<keyword evidence="6 7" id="KW-0472">Membrane</keyword>
<dbReference type="InterPro" id="IPR027470">
    <property type="entry name" value="Cation_efflux_CTD"/>
</dbReference>
<dbReference type="InterPro" id="IPR002524">
    <property type="entry name" value="Cation_efflux"/>
</dbReference>
<feature type="transmembrane region" description="Helical" evidence="7">
    <location>
        <begin position="186"/>
        <end position="208"/>
    </location>
</feature>
<dbReference type="PANTHER" id="PTHR43840">
    <property type="entry name" value="MITOCHONDRIAL METAL TRANSPORTER 1-RELATED"/>
    <property type="match status" value="1"/>
</dbReference>
<dbReference type="InterPro" id="IPR050291">
    <property type="entry name" value="CDF_Transporter"/>
</dbReference>
<comment type="caution">
    <text evidence="10">The sequence shown here is derived from an EMBL/GenBank/DDBJ whole genome shotgun (WGS) entry which is preliminary data.</text>
</comment>
<evidence type="ECO:0000256" key="3">
    <source>
        <dbReference type="ARBA" id="ARBA00022448"/>
    </source>
</evidence>
<feature type="domain" description="Cation efflux protein transmembrane" evidence="8">
    <location>
        <begin position="18"/>
        <end position="211"/>
    </location>
</feature>
<keyword evidence="11" id="KW-1185">Reference proteome</keyword>
<comment type="similarity">
    <text evidence="2">Belongs to the cation diffusion facilitator (CDF) transporter (TC 2.A.4) family.</text>
</comment>
<evidence type="ECO:0000313" key="10">
    <source>
        <dbReference type="EMBL" id="GFM33536.1"/>
    </source>
</evidence>
<dbReference type="GO" id="GO:0008324">
    <property type="term" value="F:monoatomic cation transmembrane transporter activity"/>
    <property type="evidence" value="ECO:0007669"/>
    <property type="project" value="InterPro"/>
</dbReference>
<evidence type="ECO:0000256" key="2">
    <source>
        <dbReference type="ARBA" id="ARBA00008114"/>
    </source>
</evidence>
<accession>A0A7J0BIP2</accession>
<dbReference type="NCBIfam" id="TIGR01297">
    <property type="entry name" value="CDF"/>
    <property type="match status" value="1"/>
</dbReference>
<name>A0A7J0BIP2_9BACT</name>
<gene>
    <name evidence="10" type="ORF">DSM101010T_19010</name>
</gene>
<dbReference type="SUPFAM" id="SSF160240">
    <property type="entry name" value="Cation efflux protein cytoplasmic domain-like"/>
    <property type="match status" value="1"/>
</dbReference>
<dbReference type="InterPro" id="IPR058533">
    <property type="entry name" value="Cation_efflux_TM"/>
</dbReference>
<evidence type="ECO:0000313" key="11">
    <source>
        <dbReference type="Proteomes" id="UP000503840"/>
    </source>
</evidence>
<dbReference type="PANTHER" id="PTHR43840:SF15">
    <property type="entry name" value="MITOCHONDRIAL METAL TRANSPORTER 1-RELATED"/>
    <property type="match status" value="1"/>
</dbReference>
<protein>
    <submittedName>
        <fullName evidence="10">Cation efflux system protein</fullName>
    </submittedName>
</protein>
<dbReference type="Pfam" id="PF01545">
    <property type="entry name" value="Cation_efflux"/>
    <property type="match status" value="1"/>
</dbReference>
<dbReference type="Pfam" id="PF16916">
    <property type="entry name" value="ZT_dimer"/>
    <property type="match status" value="1"/>
</dbReference>
<evidence type="ECO:0000256" key="1">
    <source>
        <dbReference type="ARBA" id="ARBA00004141"/>
    </source>
</evidence>
<evidence type="ECO:0000259" key="8">
    <source>
        <dbReference type="Pfam" id="PF01545"/>
    </source>
</evidence>
<sequence>MTTDKQLAHIQAVSRITWIGLIVNVLLSVAKVAAGIAGNSRAVLADGIHSISDLVTDVALLVGVRFWSAPADDNHPYGHGRLETLITVCIGLILAGAGIGIGWDAISAFRTGETHHSKPVAFFAALASIISKELLYQWTVREGRRLNSSAVVANAWHHRSDALSSIPAALAVAVAMLLPEWAFVDLVGAIIVAVFILHAAWSICFPALEMLTDKTAPAEVMEHLNELVCSVPGVLSVHRLRSRYQGAGLLVDMHIGVDGEITVTEGHAVADAVEKLLLEEGQEVIEVLVHVDPWVHDDGQCREMPDEQPKNN</sequence>
<comment type="subcellular location">
    <subcellularLocation>
        <location evidence="1">Membrane</location>
        <topology evidence="1">Multi-pass membrane protein</topology>
    </subcellularLocation>
</comment>
<evidence type="ECO:0000256" key="4">
    <source>
        <dbReference type="ARBA" id="ARBA00022692"/>
    </source>
</evidence>
<dbReference type="SUPFAM" id="SSF161111">
    <property type="entry name" value="Cation efflux protein transmembrane domain-like"/>
    <property type="match status" value="1"/>
</dbReference>
<evidence type="ECO:0000259" key="9">
    <source>
        <dbReference type="Pfam" id="PF16916"/>
    </source>
</evidence>
<dbReference type="InterPro" id="IPR027469">
    <property type="entry name" value="Cation_efflux_TMD_sf"/>
</dbReference>
<keyword evidence="4 7" id="KW-0812">Transmembrane</keyword>
<feature type="transmembrane region" description="Helical" evidence="7">
    <location>
        <begin position="85"/>
        <end position="108"/>
    </location>
</feature>
<reference evidence="10 11" key="1">
    <citation type="submission" date="2020-05" db="EMBL/GenBank/DDBJ databases">
        <title>Draft genome sequence of Desulfovibrio sp. strain HN2T.</title>
        <authorList>
            <person name="Ueno A."/>
            <person name="Tamazawa S."/>
            <person name="Tamamura S."/>
            <person name="Murakami T."/>
            <person name="Kiyama T."/>
            <person name="Inomata H."/>
            <person name="Amano Y."/>
            <person name="Miyakawa K."/>
            <person name="Tamaki H."/>
            <person name="Naganuma T."/>
            <person name="Kaneko K."/>
        </authorList>
    </citation>
    <scope>NUCLEOTIDE SEQUENCE [LARGE SCALE GENOMIC DNA]</scope>
    <source>
        <strain evidence="10 11">HN2</strain>
    </source>
</reference>
<feature type="transmembrane region" description="Helical" evidence="7">
    <location>
        <begin position="12"/>
        <end position="34"/>
    </location>
</feature>
<dbReference type="EMBL" id="BLVO01000013">
    <property type="protein sequence ID" value="GFM33536.1"/>
    <property type="molecule type" value="Genomic_DNA"/>
</dbReference>
<dbReference type="Gene3D" id="3.30.70.1350">
    <property type="entry name" value="Cation efflux protein, cytoplasmic domain"/>
    <property type="match status" value="1"/>
</dbReference>
<organism evidence="10 11">
    <name type="scientific">Desulfovibrio subterraneus</name>
    <dbReference type="NCBI Taxonomy" id="2718620"/>
    <lineage>
        <taxon>Bacteria</taxon>
        <taxon>Pseudomonadati</taxon>
        <taxon>Thermodesulfobacteriota</taxon>
        <taxon>Desulfovibrionia</taxon>
        <taxon>Desulfovibrionales</taxon>
        <taxon>Desulfovibrionaceae</taxon>
        <taxon>Desulfovibrio</taxon>
    </lineage>
</organism>
<dbReference type="Gene3D" id="1.20.1510.10">
    <property type="entry name" value="Cation efflux protein transmembrane domain"/>
    <property type="match status" value="1"/>
</dbReference>
<proteinExistence type="inferred from homology"/>
<dbReference type="InterPro" id="IPR036837">
    <property type="entry name" value="Cation_efflux_CTD_sf"/>
</dbReference>
<evidence type="ECO:0000256" key="6">
    <source>
        <dbReference type="ARBA" id="ARBA00023136"/>
    </source>
</evidence>
<dbReference type="Proteomes" id="UP000503840">
    <property type="component" value="Unassembled WGS sequence"/>
</dbReference>